<feature type="coiled-coil region" evidence="1">
    <location>
        <begin position="142"/>
        <end position="208"/>
    </location>
</feature>
<dbReference type="SUPFAM" id="SSF103657">
    <property type="entry name" value="BAR/IMD domain-like"/>
    <property type="match status" value="1"/>
</dbReference>
<dbReference type="EMBL" id="BDRX01000037">
    <property type="protein sequence ID" value="GBF93099.1"/>
    <property type="molecule type" value="Genomic_DNA"/>
</dbReference>
<evidence type="ECO:0000256" key="1">
    <source>
        <dbReference type="SAM" id="Coils"/>
    </source>
</evidence>
<evidence type="ECO:0000313" key="3">
    <source>
        <dbReference type="EMBL" id="GBF93099.1"/>
    </source>
</evidence>
<dbReference type="Proteomes" id="UP000247498">
    <property type="component" value="Unassembled WGS sequence"/>
</dbReference>
<dbReference type="Pfam" id="PF03114">
    <property type="entry name" value="BAR"/>
    <property type="match status" value="1"/>
</dbReference>
<dbReference type="InterPro" id="IPR027267">
    <property type="entry name" value="AH/BAR_dom_sf"/>
</dbReference>
<dbReference type="Gene3D" id="1.20.1270.60">
    <property type="entry name" value="Arfaptin homology (AH) domain/BAR domain"/>
    <property type="match status" value="1"/>
</dbReference>
<protein>
    <recommendedName>
        <fullName evidence="2">BAR domain-containing protein</fullName>
    </recommendedName>
</protein>
<comment type="caution">
    <text evidence="3">The sequence shown here is derived from an EMBL/GenBank/DDBJ whole genome shotgun (WGS) entry which is preliminary data.</text>
</comment>
<evidence type="ECO:0000313" key="4">
    <source>
        <dbReference type="Proteomes" id="UP000247498"/>
    </source>
</evidence>
<reference evidence="3 4" key="1">
    <citation type="journal article" date="2018" name="Sci. Rep.">
        <title>Raphidocelis subcapitata (=Pseudokirchneriella subcapitata) provides an insight into genome evolution and environmental adaptations in the Sphaeropleales.</title>
        <authorList>
            <person name="Suzuki S."/>
            <person name="Yamaguchi H."/>
            <person name="Nakajima N."/>
            <person name="Kawachi M."/>
        </authorList>
    </citation>
    <scope>NUCLEOTIDE SEQUENCE [LARGE SCALE GENOMIC DNA]</scope>
    <source>
        <strain evidence="3 4">NIES-35</strain>
    </source>
</reference>
<sequence>MSTGWRVVTETVKQKWGLSMERNFRATSNARNEAMFREASTFAAHLRQVEKDLTSWERDIDSTFTNLRAIMLSPLPRVYEEGHSGAAVPSEPEATLIGGDVQVERLTAAAQETKKRLEIEVLQPIKQWMVAYRTILERMRRLEALRLELDSRRRTVTELQAKSERVRANLGAMRGRGEIELEMTLRKMQHKEDKMQRALSQYQEMEQTVYNSLFTLIKDTSVLRDYAAAAILIVQESLQAGYAAFEPSMALQYSSSALPGGYAPTASGVQHHGAEAIEGPAASMDKFGDQAASMGRLKSSAAGVGGVKASKAAPGGADKGYDQAGAGYEFSAEVAGAGDVGGGGAASYGQRYWSTTAAAY</sequence>
<dbReference type="AlphaFoldDB" id="A0A2V0P0J6"/>
<dbReference type="STRING" id="307507.A0A2V0P0J6"/>
<dbReference type="InterPro" id="IPR004148">
    <property type="entry name" value="BAR_dom"/>
</dbReference>
<dbReference type="InParanoid" id="A0A2V0P0J6"/>
<proteinExistence type="predicted"/>
<keyword evidence="1" id="KW-0175">Coiled coil</keyword>
<dbReference type="OrthoDB" id="511530at2759"/>
<name>A0A2V0P0J6_9CHLO</name>
<gene>
    <name evidence="3" type="ORF">Rsub_05710</name>
</gene>
<organism evidence="3 4">
    <name type="scientific">Raphidocelis subcapitata</name>
    <dbReference type="NCBI Taxonomy" id="307507"/>
    <lineage>
        <taxon>Eukaryota</taxon>
        <taxon>Viridiplantae</taxon>
        <taxon>Chlorophyta</taxon>
        <taxon>core chlorophytes</taxon>
        <taxon>Chlorophyceae</taxon>
        <taxon>CS clade</taxon>
        <taxon>Sphaeropleales</taxon>
        <taxon>Selenastraceae</taxon>
        <taxon>Raphidocelis</taxon>
    </lineage>
</organism>
<feature type="domain" description="BAR" evidence="2">
    <location>
        <begin position="20"/>
        <end position="218"/>
    </location>
</feature>
<keyword evidence="4" id="KW-1185">Reference proteome</keyword>
<evidence type="ECO:0000259" key="2">
    <source>
        <dbReference type="Pfam" id="PF03114"/>
    </source>
</evidence>
<accession>A0A2V0P0J6</accession>
<dbReference type="GO" id="GO:0005737">
    <property type="term" value="C:cytoplasm"/>
    <property type="evidence" value="ECO:0007669"/>
    <property type="project" value="InterPro"/>
</dbReference>